<protein>
    <recommendedName>
        <fullName evidence="3">DUF4278 domain-containing protein</fullName>
    </recommendedName>
</protein>
<keyword evidence="2" id="KW-1185">Reference proteome</keyword>
<gene>
    <name evidence="1" type="ORF">H6G03_34065</name>
</gene>
<dbReference type="EMBL" id="JACJPW010000160">
    <property type="protein sequence ID" value="MBD2186029.1"/>
    <property type="molecule type" value="Genomic_DNA"/>
</dbReference>
<organism evidence="1 2">
    <name type="scientific">Aerosakkonema funiforme FACHB-1375</name>
    <dbReference type="NCBI Taxonomy" id="2949571"/>
    <lineage>
        <taxon>Bacteria</taxon>
        <taxon>Bacillati</taxon>
        <taxon>Cyanobacteriota</taxon>
        <taxon>Cyanophyceae</taxon>
        <taxon>Oscillatoriophycideae</taxon>
        <taxon>Aerosakkonematales</taxon>
        <taxon>Aerosakkonemataceae</taxon>
        <taxon>Aerosakkonema</taxon>
    </lineage>
</organism>
<comment type="caution">
    <text evidence="1">The sequence shown here is derived from an EMBL/GenBank/DDBJ whole genome shotgun (WGS) entry which is preliminary data.</text>
</comment>
<sequence>MQLIYRGHTYNYTPAAPLLYVKPRALNWRYQVAGETYEATTETTEYVKPRALNWRYQMSYAM</sequence>
<proteinExistence type="predicted"/>
<dbReference type="RefSeq" id="WP_190474944.1">
    <property type="nucleotide sequence ID" value="NZ_JACJPW010000160.1"/>
</dbReference>
<evidence type="ECO:0000313" key="1">
    <source>
        <dbReference type="EMBL" id="MBD2186029.1"/>
    </source>
</evidence>
<name>A0A926VP29_9CYAN</name>
<dbReference type="Proteomes" id="UP000641646">
    <property type="component" value="Unassembled WGS sequence"/>
</dbReference>
<accession>A0A926VP29</accession>
<dbReference type="AlphaFoldDB" id="A0A926VP29"/>
<reference evidence="1" key="2">
    <citation type="submission" date="2020-08" db="EMBL/GenBank/DDBJ databases">
        <authorList>
            <person name="Chen M."/>
            <person name="Teng W."/>
            <person name="Zhao L."/>
            <person name="Hu C."/>
            <person name="Zhou Y."/>
            <person name="Han B."/>
            <person name="Song L."/>
            <person name="Shu W."/>
        </authorList>
    </citation>
    <scope>NUCLEOTIDE SEQUENCE</scope>
    <source>
        <strain evidence="1">FACHB-1375</strain>
    </source>
</reference>
<evidence type="ECO:0008006" key="3">
    <source>
        <dbReference type="Google" id="ProtNLM"/>
    </source>
</evidence>
<reference evidence="1" key="1">
    <citation type="journal article" date="2015" name="ISME J.">
        <title>Draft Genome Sequence of Streptomyces incarnatus NRRL8089, which Produces the Nucleoside Antibiotic Sinefungin.</title>
        <authorList>
            <person name="Oshima K."/>
            <person name="Hattori M."/>
            <person name="Shimizu H."/>
            <person name="Fukuda K."/>
            <person name="Nemoto M."/>
            <person name="Inagaki K."/>
            <person name="Tamura T."/>
        </authorList>
    </citation>
    <scope>NUCLEOTIDE SEQUENCE</scope>
    <source>
        <strain evidence="1">FACHB-1375</strain>
    </source>
</reference>
<evidence type="ECO:0000313" key="2">
    <source>
        <dbReference type="Proteomes" id="UP000641646"/>
    </source>
</evidence>